<dbReference type="EMBL" id="KI894019">
    <property type="protein sequence ID" value="OCF27713.1"/>
    <property type="molecule type" value="Genomic_DNA"/>
</dbReference>
<evidence type="ECO:0000313" key="1">
    <source>
        <dbReference type="EMBL" id="OCF27713.1"/>
    </source>
</evidence>
<evidence type="ECO:0000313" key="2">
    <source>
        <dbReference type="EMBL" id="WVW81857.1"/>
    </source>
</evidence>
<dbReference type="AlphaFoldDB" id="A0A1B9G9M5"/>
<reference evidence="1" key="1">
    <citation type="submission" date="2013-07" db="EMBL/GenBank/DDBJ databases">
        <title>The Genome Sequence of Cryptococcus bestiolae CBS10118.</title>
        <authorList>
            <consortium name="The Broad Institute Genome Sequencing Platform"/>
            <person name="Cuomo C."/>
            <person name="Litvintseva A."/>
            <person name="Chen Y."/>
            <person name="Heitman J."/>
            <person name="Sun S."/>
            <person name="Springer D."/>
            <person name="Dromer F."/>
            <person name="Young S.K."/>
            <person name="Zeng Q."/>
            <person name="Gargeya S."/>
            <person name="Fitzgerald M."/>
            <person name="Abouelleil A."/>
            <person name="Alvarado L."/>
            <person name="Berlin A.M."/>
            <person name="Chapman S.B."/>
            <person name="Dewar J."/>
            <person name="Goldberg J."/>
            <person name="Griggs A."/>
            <person name="Gujja S."/>
            <person name="Hansen M."/>
            <person name="Howarth C."/>
            <person name="Imamovic A."/>
            <person name="Larimer J."/>
            <person name="McCowan C."/>
            <person name="Murphy C."/>
            <person name="Pearson M."/>
            <person name="Priest M."/>
            <person name="Roberts A."/>
            <person name="Saif S."/>
            <person name="Shea T."/>
            <person name="Sykes S."/>
            <person name="Wortman J."/>
            <person name="Nusbaum C."/>
            <person name="Birren B."/>
        </authorList>
    </citation>
    <scope>NUCLEOTIDE SEQUENCE [LARGE SCALE GENOMIC DNA]</scope>
    <source>
        <strain evidence="1">CBS 10118</strain>
    </source>
</reference>
<name>A0A1B9G9M5_9TREE</name>
<dbReference type="KEGG" id="kbi:30206957"/>
<dbReference type="RefSeq" id="XP_019048783.1">
    <property type="nucleotide sequence ID" value="XM_019189221.1"/>
</dbReference>
<protein>
    <submittedName>
        <fullName evidence="1">Uncharacterized protein</fullName>
    </submittedName>
</protein>
<dbReference type="EMBL" id="CP144542">
    <property type="protein sequence ID" value="WVW81857.1"/>
    <property type="molecule type" value="Genomic_DNA"/>
</dbReference>
<gene>
    <name evidence="1" type="ORF">I302_02558</name>
    <name evidence="2" type="ORF">I302_103855</name>
</gene>
<reference evidence="2" key="4">
    <citation type="submission" date="2024-02" db="EMBL/GenBank/DDBJ databases">
        <title>Comparative genomics of Cryptococcus and Kwoniella reveals pathogenesis evolution and contrasting modes of karyotype evolution via chromosome fusion or intercentromeric recombination.</title>
        <authorList>
            <person name="Coelho M.A."/>
            <person name="David-Palma M."/>
            <person name="Shea T."/>
            <person name="Bowers K."/>
            <person name="McGinley-Smith S."/>
            <person name="Mohammad A.W."/>
            <person name="Gnirke A."/>
            <person name="Yurkov A.M."/>
            <person name="Nowrousian M."/>
            <person name="Sun S."/>
            <person name="Cuomo C.A."/>
            <person name="Heitman J."/>
        </authorList>
    </citation>
    <scope>NUCLEOTIDE SEQUENCE</scope>
    <source>
        <strain evidence="2">CBS 10118</strain>
    </source>
</reference>
<accession>A0A1B9G9M5</accession>
<reference evidence="1" key="3">
    <citation type="submission" date="2014-01" db="EMBL/GenBank/DDBJ databases">
        <title>Evolution of pathogenesis and genome organization in the Tremellales.</title>
        <authorList>
            <person name="Cuomo C."/>
            <person name="Litvintseva A."/>
            <person name="Heitman J."/>
            <person name="Chen Y."/>
            <person name="Sun S."/>
            <person name="Springer D."/>
            <person name="Dromer F."/>
            <person name="Young S."/>
            <person name="Zeng Q."/>
            <person name="Chapman S."/>
            <person name="Gujja S."/>
            <person name="Saif S."/>
            <person name="Birren B."/>
        </authorList>
    </citation>
    <scope>NUCLEOTIDE SEQUENCE</scope>
    <source>
        <strain evidence="1">CBS 10118</strain>
    </source>
</reference>
<keyword evidence="3" id="KW-1185">Reference proteome</keyword>
<evidence type="ECO:0000313" key="3">
    <source>
        <dbReference type="Proteomes" id="UP000092730"/>
    </source>
</evidence>
<dbReference type="GeneID" id="30206957"/>
<reference evidence="2" key="2">
    <citation type="submission" date="2013-07" db="EMBL/GenBank/DDBJ databases">
        <authorList>
            <consortium name="The Broad Institute Genome Sequencing Platform"/>
            <person name="Cuomo C."/>
            <person name="Litvintseva A."/>
            <person name="Chen Y."/>
            <person name="Heitman J."/>
            <person name="Sun S."/>
            <person name="Springer D."/>
            <person name="Dromer F."/>
            <person name="Young S.K."/>
            <person name="Zeng Q."/>
            <person name="Gargeya S."/>
            <person name="Fitzgerald M."/>
            <person name="Abouelleil A."/>
            <person name="Alvarado L."/>
            <person name="Berlin A.M."/>
            <person name="Chapman S.B."/>
            <person name="Dewar J."/>
            <person name="Goldberg J."/>
            <person name="Griggs A."/>
            <person name="Gujja S."/>
            <person name="Hansen M."/>
            <person name="Howarth C."/>
            <person name="Imamovic A."/>
            <person name="Larimer J."/>
            <person name="McCowan C."/>
            <person name="Murphy C."/>
            <person name="Pearson M."/>
            <person name="Priest M."/>
            <person name="Roberts A."/>
            <person name="Saif S."/>
            <person name="Shea T."/>
            <person name="Sykes S."/>
            <person name="Wortman J."/>
            <person name="Nusbaum C."/>
            <person name="Birren B."/>
        </authorList>
    </citation>
    <scope>NUCLEOTIDE SEQUENCE</scope>
    <source>
        <strain evidence="2">CBS 10118</strain>
    </source>
</reference>
<dbReference type="OrthoDB" id="10424113at2759"/>
<dbReference type="VEuPathDB" id="FungiDB:I302_02558"/>
<proteinExistence type="predicted"/>
<dbReference type="Proteomes" id="UP000092730">
    <property type="component" value="Chromosome 2"/>
</dbReference>
<organism evidence="1">
    <name type="scientific">Kwoniella bestiolae CBS 10118</name>
    <dbReference type="NCBI Taxonomy" id="1296100"/>
    <lineage>
        <taxon>Eukaryota</taxon>
        <taxon>Fungi</taxon>
        <taxon>Dikarya</taxon>
        <taxon>Basidiomycota</taxon>
        <taxon>Agaricomycotina</taxon>
        <taxon>Tremellomycetes</taxon>
        <taxon>Tremellales</taxon>
        <taxon>Cryptococcaceae</taxon>
        <taxon>Kwoniella</taxon>
    </lineage>
</organism>
<sequence length="685" mass="79696">MSAQIDYTQEDKGLVVRRRLVAQESFKDFLTWAKEQNGNLSSLTEALVKKWIDEYQRSHRRNRYKLFWKEVGNKVADDLGNWQVQAGDEYEMNGYNRGDTSLTADQQLKYERRRQMIHLFLLRQLRSKTKSLSTPFNLSLTVEGLNILWPADEIPGRLPFTEEEVIEVMSLVPDMPLVELLSTTSKSYSPLVENVNWKPKESHQSRICLARAQRCEDLAVMANVTIPRHLILYIIPHISNTHPHYAWCGKAKTTPVNPFFNSEQSGPKKPRLRQIETLIKEYLEDGWGFTLAQISYSLRAGTGYNVGLKNVLDYLIGRKYPDIMYPTDFVKDILKRSNWRYAALTKNQEDLLKAQAESDMAHLVARRESRDEEEQHQFRLSVARACLKTWCKIEGVSERTFFEYRLLMIFVSDRDTSFRSVIHPHLYPFLYSFGINAGDISADEMYTPVPYPTREWIWRWIHFIVDPNLDSSLASNSARGMDLMTRSSLDAALKQAIAKLIKEDVDLFQSQGLAVPEDILSLGQIIEGSKGQQVEGRLYWYFINILQDLPEVLPLGCEFRVSLVNYCNSRGHDPLQSIINVRRWEMELVLDYWMTEGSFYAADWVLAAICKRKRTTIQRLIFSQSHRYPLDMRMRRDWTLPYGLRITKNMYISLSLSPPYTPVNNDPAYFNLTAQIRQCNLLRSK</sequence>